<evidence type="ECO:0000313" key="3">
    <source>
        <dbReference type="Proteomes" id="UP001364211"/>
    </source>
</evidence>
<dbReference type="InterPro" id="IPR000182">
    <property type="entry name" value="GNAT_dom"/>
</dbReference>
<accession>A0ABU8T9N2</accession>
<proteinExistence type="predicted"/>
<dbReference type="EMBL" id="JBBJUP010000013">
    <property type="protein sequence ID" value="MEJ8280665.1"/>
    <property type="molecule type" value="Genomic_DNA"/>
</dbReference>
<dbReference type="Proteomes" id="UP001364211">
    <property type="component" value="Unassembled WGS sequence"/>
</dbReference>
<protein>
    <submittedName>
        <fullName evidence="2">GNAT family N-acetyltransferase</fullName>
    </submittedName>
</protein>
<name>A0ABU8T9N2_9PSEU</name>
<dbReference type="PROSITE" id="PS51186">
    <property type="entry name" value="GNAT"/>
    <property type="match status" value="2"/>
</dbReference>
<evidence type="ECO:0000259" key="1">
    <source>
        <dbReference type="PROSITE" id="PS51186"/>
    </source>
</evidence>
<feature type="domain" description="N-acetyltransferase" evidence="1">
    <location>
        <begin position="202"/>
        <end position="378"/>
    </location>
</feature>
<comment type="caution">
    <text evidence="2">The sequence shown here is derived from an EMBL/GenBank/DDBJ whole genome shotgun (WGS) entry which is preliminary data.</text>
</comment>
<dbReference type="Gene3D" id="3.40.630.30">
    <property type="match status" value="2"/>
</dbReference>
<dbReference type="PANTHER" id="PTHR43441:SF10">
    <property type="entry name" value="ACETYLTRANSFERASE"/>
    <property type="match status" value="1"/>
</dbReference>
<reference evidence="2 3" key="1">
    <citation type="submission" date="2024-03" db="EMBL/GenBank/DDBJ databases">
        <title>Draft genome sequence of Pseudonocardia sp. DW16-2.</title>
        <authorList>
            <person name="Duangmal K."/>
        </authorList>
    </citation>
    <scope>NUCLEOTIDE SEQUENCE [LARGE SCALE GENOMIC DNA]</scope>
    <source>
        <strain evidence="2 3">DW16-2</strain>
    </source>
</reference>
<keyword evidence="3" id="KW-1185">Reference proteome</keyword>
<dbReference type="RefSeq" id="WP_340292040.1">
    <property type="nucleotide sequence ID" value="NZ_JBBJUP010000013.1"/>
</dbReference>
<gene>
    <name evidence="2" type="ORF">WJX68_17115</name>
</gene>
<organism evidence="2 3">
    <name type="scientific">Pseudonocardia spirodelae</name>
    <dbReference type="NCBI Taxonomy" id="3133431"/>
    <lineage>
        <taxon>Bacteria</taxon>
        <taxon>Bacillati</taxon>
        <taxon>Actinomycetota</taxon>
        <taxon>Actinomycetes</taxon>
        <taxon>Pseudonocardiales</taxon>
        <taxon>Pseudonocardiaceae</taxon>
        <taxon>Pseudonocardia</taxon>
    </lineage>
</organism>
<dbReference type="InterPro" id="IPR051908">
    <property type="entry name" value="Ribosomal_N-acetyltransferase"/>
</dbReference>
<evidence type="ECO:0000313" key="2">
    <source>
        <dbReference type="EMBL" id="MEJ8280665.1"/>
    </source>
</evidence>
<dbReference type="Pfam" id="PF13302">
    <property type="entry name" value="Acetyltransf_3"/>
    <property type="match status" value="2"/>
</dbReference>
<sequence>MPAPPATAPVLTDGTVTLRAPAAADVPGMLEAYRDPVVQRWTSLDPASGEREAHEWIAASARRWAGGRQFVWAVEAADGGRPRWAGSVDLRRDPVPSVGFLLAPWARGRGWASRALRLAADWGFDVAGFAALHWDARAGHVASWRVAHACGFRFDGVRTLALPAEGGLVDAWTAVLLPGTPVADREPATTWWPHPVLDGDGVRLRPPCAADLPRHVESCNDPDARWWSATLPVPYTDDDARRWLRAQQLEPSLGAAVTWTVADPDDDRYLAVVTLFGTDRPYTPTGAEIGYRAHPDARGRGAVSAAVRRLVAHAFTPVADGGMGRHRLQIGAAADNAASRRVAERAGFRLWGTPRGDGVHGFANEIVDDGVWYELLAGDPVPSPSGTVGGTP</sequence>
<dbReference type="PANTHER" id="PTHR43441">
    <property type="entry name" value="RIBOSOMAL-PROTEIN-SERINE ACETYLTRANSFERASE"/>
    <property type="match status" value="1"/>
</dbReference>
<feature type="domain" description="N-acetyltransferase" evidence="1">
    <location>
        <begin position="16"/>
        <end position="175"/>
    </location>
</feature>
<dbReference type="SUPFAM" id="SSF55729">
    <property type="entry name" value="Acyl-CoA N-acyltransferases (Nat)"/>
    <property type="match status" value="2"/>
</dbReference>
<dbReference type="InterPro" id="IPR016181">
    <property type="entry name" value="Acyl_CoA_acyltransferase"/>
</dbReference>